<protein>
    <submittedName>
        <fullName evidence="2">Class I SAM-dependent methyltransferase</fullName>
    </submittedName>
</protein>
<dbReference type="OrthoDB" id="22151at2"/>
<dbReference type="InterPro" id="IPR029063">
    <property type="entry name" value="SAM-dependent_MTases_sf"/>
</dbReference>
<dbReference type="Proteomes" id="UP000326553">
    <property type="component" value="Chromosome"/>
</dbReference>
<dbReference type="Pfam" id="PF13489">
    <property type="entry name" value="Methyltransf_23"/>
    <property type="match status" value="1"/>
</dbReference>
<dbReference type="EMBL" id="CP023695">
    <property type="protein sequence ID" value="QEV20110.1"/>
    <property type="molecule type" value="Genomic_DNA"/>
</dbReference>
<dbReference type="PANTHER" id="PTHR43861">
    <property type="entry name" value="TRANS-ACONITATE 2-METHYLTRANSFERASE-RELATED"/>
    <property type="match status" value="1"/>
</dbReference>
<dbReference type="AlphaFoldDB" id="A0A5J6HP92"/>
<reference evidence="2 3" key="1">
    <citation type="submission" date="2017-09" db="EMBL/GenBank/DDBJ databases">
        <authorList>
            <person name="Lee N."/>
            <person name="Cho B.-K."/>
        </authorList>
    </citation>
    <scope>NUCLEOTIDE SEQUENCE [LARGE SCALE GENOMIC DNA]</scope>
    <source>
        <strain evidence="2 3">ATCC 12461</strain>
    </source>
</reference>
<proteinExistence type="predicted"/>
<evidence type="ECO:0000256" key="1">
    <source>
        <dbReference type="SAM" id="MobiDB-lite"/>
    </source>
</evidence>
<dbReference type="GO" id="GO:0017000">
    <property type="term" value="P:antibiotic biosynthetic process"/>
    <property type="evidence" value="ECO:0007669"/>
    <property type="project" value="UniProtKB-ARBA"/>
</dbReference>
<keyword evidence="2" id="KW-0808">Transferase</keyword>
<dbReference type="GO" id="GO:0032259">
    <property type="term" value="P:methylation"/>
    <property type="evidence" value="ECO:0007669"/>
    <property type="project" value="UniProtKB-KW"/>
</dbReference>
<organism evidence="2 3">
    <name type="scientific">Streptomyces alboniger</name>
    <dbReference type="NCBI Taxonomy" id="132473"/>
    <lineage>
        <taxon>Bacteria</taxon>
        <taxon>Bacillati</taxon>
        <taxon>Actinomycetota</taxon>
        <taxon>Actinomycetes</taxon>
        <taxon>Kitasatosporales</taxon>
        <taxon>Streptomycetaceae</taxon>
        <taxon>Streptomyces</taxon>
        <taxon>Streptomyces aurantiacus group</taxon>
    </lineage>
</organism>
<keyword evidence="3" id="KW-1185">Reference proteome</keyword>
<sequence>MTLAESWDQYAVGSKPRRATNTKGETSWLNWTQYPDHGPDESVLGPVAGRAVLELGSGSGNNLAHLVMLGAAGVGVDVAPAREGRAREQWGHLSGLEFRTAEATAFLRVTSRSFDVVLSIFGAVWFVDPLTLLPLIRSRMTTGGILAFSHLPPGSQAPRPGKAGMRHDHTPEEWSRMLENHGFGNVSATVLPPPEGQSAGTMLVTSVAV</sequence>
<accession>A0A5J6HP92</accession>
<evidence type="ECO:0000313" key="2">
    <source>
        <dbReference type="EMBL" id="QEV20110.1"/>
    </source>
</evidence>
<evidence type="ECO:0000313" key="3">
    <source>
        <dbReference type="Proteomes" id="UP000326553"/>
    </source>
</evidence>
<dbReference type="CDD" id="cd02440">
    <property type="entry name" value="AdoMet_MTases"/>
    <property type="match status" value="1"/>
</dbReference>
<gene>
    <name evidence="2" type="ORF">CP975_23580</name>
</gene>
<dbReference type="GO" id="GO:0008168">
    <property type="term" value="F:methyltransferase activity"/>
    <property type="evidence" value="ECO:0007669"/>
    <property type="project" value="UniProtKB-KW"/>
</dbReference>
<feature type="region of interest" description="Disordered" evidence="1">
    <location>
        <begin position="1"/>
        <end position="23"/>
    </location>
</feature>
<dbReference type="SUPFAM" id="SSF53335">
    <property type="entry name" value="S-adenosyl-L-methionine-dependent methyltransferases"/>
    <property type="match status" value="1"/>
</dbReference>
<dbReference type="KEGG" id="salw:CP975_23580"/>
<dbReference type="Gene3D" id="3.40.50.150">
    <property type="entry name" value="Vaccinia Virus protein VP39"/>
    <property type="match status" value="1"/>
</dbReference>
<name>A0A5J6HP92_STRAD</name>
<keyword evidence="2" id="KW-0489">Methyltransferase</keyword>